<dbReference type="Proteomes" id="UP000016649">
    <property type="component" value="Unassembled WGS sequence"/>
</dbReference>
<keyword evidence="2 3" id="KW-0119">Carbohydrate metabolism</keyword>
<dbReference type="Gene3D" id="1.20.1430.10">
    <property type="entry name" value="Families 57/38 glycoside transferase, middle domain"/>
    <property type="match status" value="1"/>
</dbReference>
<dbReference type="InterPro" id="IPR015293">
    <property type="entry name" value="BE_C"/>
</dbReference>
<proteinExistence type="inferred from homology"/>
<dbReference type="Gene3D" id="3.20.110.10">
    <property type="entry name" value="Glycoside hydrolase 38, N terminal domain"/>
    <property type="match status" value="1"/>
</dbReference>
<accession>A0ABN0NXS4</accession>
<evidence type="ECO:0000256" key="1">
    <source>
        <dbReference type="ARBA" id="ARBA00006821"/>
    </source>
</evidence>
<dbReference type="InterPro" id="IPR004300">
    <property type="entry name" value="Glyco_hydro_57_N"/>
</dbReference>
<sequence>MQKRKLKKSLAFVLVAHQPYTRCLKQDIPDIWNNTLFPAITDTYIPLLRMMKNLEKDKIPFHFSLVISPPLCALLDDPLVQEEYALYLDKLIDIGEREIERVKDERTLASLAKNYVKQLKDKKHFFADLCQGMLLPQFAQFASSGYIELLATAASFCFLPHYASIPEAIDAQIEAGLISHRNYFGARAEGFWLPSMGYTNGLEKNIRKYGFAYTVLDSHGFLFADPLPQKGIFAPAQCANSLNVFGRDPKTPFDIAEAFASNPVYRNQNRDIGFEASAAALNGFWAGRKKRCATGLKYWSQKDRDSVYNLHAADKQTLCDARSFLDEKVQRLEKAAVQLGTDVSLVCTVRARSLGQNWYEGIKWLEQVFRAAAECTDITCKQCVHLLKDSEEVQKIRPFMSAAEGSGFAENLLDRSNSNMFRYALKAAERMIDLAGRFPKDTGLKERSLNLAARQIFVAQSSDWPRMVHENMHADYAARIFKHAVLGFSTVYDSLGANCISTEWLTTTEKDYPFFPWINYRIFGKKR</sequence>
<feature type="domain" description="1,4-alpha-glucan branching enzyme C-terminal" evidence="5">
    <location>
        <begin position="426"/>
        <end position="523"/>
    </location>
</feature>
<gene>
    <name evidence="6" type="ORF">HMPREF9193_01450</name>
</gene>
<dbReference type="PANTHER" id="PTHR41695">
    <property type="entry name" value="1,4-ALPHA-GLUCAN BRANCHING ENZYME RV3031-RELATED"/>
    <property type="match status" value="1"/>
</dbReference>
<keyword evidence="7" id="KW-1185">Reference proteome</keyword>
<dbReference type="InterPro" id="IPR027291">
    <property type="entry name" value="Glyco_hydro_38_N_sf"/>
</dbReference>
<dbReference type="Pfam" id="PF09210">
    <property type="entry name" value="BE_C"/>
    <property type="match status" value="1"/>
</dbReference>
<dbReference type="InterPro" id="IPR011330">
    <property type="entry name" value="Glyco_hydro/deAcase_b/a-brl"/>
</dbReference>
<evidence type="ECO:0000259" key="5">
    <source>
        <dbReference type="Pfam" id="PF09210"/>
    </source>
</evidence>
<protein>
    <recommendedName>
        <fullName evidence="8">Glycosyl hydrolase, family 57</fullName>
    </recommendedName>
</protein>
<evidence type="ECO:0000259" key="4">
    <source>
        <dbReference type="Pfam" id="PF03065"/>
    </source>
</evidence>
<evidence type="ECO:0000256" key="3">
    <source>
        <dbReference type="RuleBase" id="RU361196"/>
    </source>
</evidence>
<evidence type="ECO:0000313" key="6">
    <source>
        <dbReference type="EMBL" id="ERJ92292.1"/>
    </source>
</evidence>
<dbReference type="Pfam" id="PF03065">
    <property type="entry name" value="Glyco_hydro_57"/>
    <property type="match status" value="1"/>
</dbReference>
<dbReference type="InterPro" id="IPR028995">
    <property type="entry name" value="Glyco_hydro_57/38_cen_sf"/>
</dbReference>
<reference evidence="6 7" key="1">
    <citation type="submission" date="2013-08" db="EMBL/GenBank/DDBJ databases">
        <authorList>
            <person name="Weinstock G."/>
            <person name="Sodergren E."/>
            <person name="Wylie T."/>
            <person name="Fulton L."/>
            <person name="Fulton R."/>
            <person name="Fronick C."/>
            <person name="O'Laughlin M."/>
            <person name="Godfrey J."/>
            <person name="Miner T."/>
            <person name="Herter B."/>
            <person name="Appelbaum E."/>
            <person name="Cordes M."/>
            <person name="Lek S."/>
            <person name="Wollam A."/>
            <person name="Pepin K.H."/>
            <person name="Palsikar V.B."/>
            <person name="Mitreva M."/>
            <person name="Wilson R.K."/>
        </authorList>
    </citation>
    <scope>NUCLEOTIDE SEQUENCE [LARGE SCALE GENOMIC DNA]</scope>
    <source>
        <strain evidence="6 7">ATCC 700332</strain>
    </source>
</reference>
<name>A0ABN0NXS4_TRELE</name>
<dbReference type="EMBL" id="AWVH01000037">
    <property type="protein sequence ID" value="ERJ92292.1"/>
    <property type="molecule type" value="Genomic_DNA"/>
</dbReference>
<evidence type="ECO:0008006" key="8">
    <source>
        <dbReference type="Google" id="ProtNLM"/>
    </source>
</evidence>
<dbReference type="SUPFAM" id="SSF88713">
    <property type="entry name" value="Glycoside hydrolase/deacetylase"/>
    <property type="match status" value="1"/>
</dbReference>
<feature type="domain" description="Glycoside hydrolase family 57 N-terminal" evidence="4">
    <location>
        <begin position="11"/>
        <end position="274"/>
    </location>
</feature>
<evidence type="ECO:0000256" key="2">
    <source>
        <dbReference type="ARBA" id="ARBA00023277"/>
    </source>
</evidence>
<organism evidence="6 7">
    <name type="scientific">Treponema lecithinolyticum ATCC 700332</name>
    <dbReference type="NCBI Taxonomy" id="1321815"/>
    <lineage>
        <taxon>Bacteria</taxon>
        <taxon>Pseudomonadati</taxon>
        <taxon>Spirochaetota</taxon>
        <taxon>Spirochaetia</taxon>
        <taxon>Spirochaetales</taxon>
        <taxon>Treponemataceae</taxon>
        <taxon>Treponema</taxon>
    </lineage>
</organism>
<dbReference type="InterPro" id="IPR040042">
    <property type="entry name" value="Branching_enz_MT3115-like"/>
</dbReference>
<comment type="similarity">
    <text evidence="1 3">Belongs to the glycosyl hydrolase 57 family.</text>
</comment>
<evidence type="ECO:0000313" key="7">
    <source>
        <dbReference type="Proteomes" id="UP000016649"/>
    </source>
</evidence>
<dbReference type="SUPFAM" id="SSF88688">
    <property type="entry name" value="Families 57/38 glycoside transferase middle domain"/>
    <property type="match status" value="1"/>
</dbReference>
<comment type="caution">
    <text evidence="6">The sequence shown here is derived from an EMBL/GenBank/DDBJ whole genome shotgun (WGS) entry which is preliminary data.</text>
</comment>
<dbReference type="PANTHER" id="PTHR41695:SF1">
    <property type="entry name" value="1,4-ALPHA-GLUCAN BRANCHING ENZYME TK1436"/>
    <property type="match status" value="1"/>
</dbReference>
<dbReference type="InterPro" id="IPR037090">
    <property type="entry name" value="57_glycoside_trans_central"/>
</dbReference>
<dbReference type="RefSeq" id="WP_021687654.1">
    <property type="nucleotide sequence ID" value="NZ_KI260569.1"/>
</dbReference>